<sequence length="126" mass="14385">MNFSTELIFDITIIMITATLIAGVVLGSIALFRILATLKLRNKMLQQATRPYIFCQRNHQQLEIRNNGQVPIKIDAFDSQIDLTTLIGKVLPAGQTFLYRIDESSQFTITVKYHDQITNYTDSFNI</sequence>
<dbReference type="EMBL" id="JQCF01000001">
    <property type="protein sequence ID" value="KRO00821.1"/>
    <property type="molecule type" value="Genomic_DNA"/>
</dbReference>
<evidence type="ECO:0000313" key="2">
    <source>
        <dbReference type="EMBL" id="KRO00821.1"/>
    </source>
</evidence>
<name>A0A0R2LG21_9LACO</name>
<keyword evidence="1" id="KW-0812">Transmembrane</keyword>
<protein>
    <submittedName>
        <fullName evidence="2">Uncharacterized protein</fullName>
    </submittedName>
</protein>
<evidence type="ECO:0000256" key="1">
    <source>
        <dbReference type="SAM" id="Phobius"/>
    </source>
</evidence>
<gene>
    <name evidence="2" type="ORF">IV57_GL000142</name>
</gene>
<proteinExistence type="predicted"/>
<dbReference type="OrthoDB" id="2319297at2"/>
<reference evidence="2 3" key="1">
    <citation type="journal article" date="2015" name="Genome Announc.">
        <title>Expanding the biotechnology potential of lactobacilli through comparative genomics of 213 strains and associated genera.</title>
        <authorList>
            <person name="Sun Z."/>
            <person name="Harris H.M."/>
            <person name="McCann A."/>
            <person name="Guo C."/>
            <person name="Argimon S."/>
            <person name="Zhang W."/>
            <person name="Yang X."/>
            <person name="Jeffery I.B."/>
            <person name="Cooney J.C."/>
            <person name="Kagawa T.F."/>
            <person name="Liu W."/>
            <person name="Song Y."/>
            <person name="Salvetti E."/>
            <person name="Wrobel A."/>
            <person name="Rasinkangas P."/>
            <person name="Parkhill J."/>
            <person name="Rea M.C."/>
            <person name="O'Sullivan O."/>
            <person name="Ritari J."/>
            <person name="Douillard F.P."/>
            <person name="Paul Ross R."/>
            <person name="Yang R."/>
            <person name="Briner A.E."/>
            <person name="Felis G.E."/>
            <person name="de Vos W.M."/>
            <person name="Barrangou R."/>
            <person name="Klaenhammer T.R."/>
            <person name="Caufield P.W."/>
            <person name="Cui Y."/>
            <person name="Zhang H."/>
            <person name="O'Toole P.W."/>
        </authorList>
    </citation>
    <scope>NUCLEOTIDE SEQUENCE [LARGE SCALE GENOMIC DNA]</scope>
    <source>
        <strain evidence="2 3">DSM 24716</strain>
    </source>
</reference>
<evidence type="ECO:0000313" key="3">
    <source>
        <dbReference type="Proteomes" id="UP000051006"/>
    </source>
</evidence>
<keyword evidence="3" id="KW-1185">Reference proteome</keyword>
<keyword evidence="1" id="KW-0472">Membrane</keyword>
<dbReference type="Proteomes" id="UP000051006">
    <property type="component" value="Unassembled WGS sequence"/>
</dbReference>
<dbReference type="AlphaFoldDB" id="A0A0R2LG21"/>
<organism evidence="2 3">
    <name type="scientific">Companilactobacillus kimchiensis</name>
    <dbReference type="NCBI Taxonomy" id="993692"/>
    <lineage>
        <taxon>Bacteria</taxon>
        <taxon>Bacillati</taxon>
        <taxon>Bacillota</taxon>
        <taxon>Bacilli</taxon>
        <taxon>Lactobacillales</taxon>
        <taxon>Lactobacillaceae</taxon>
        <taxon>Companilactobacillus</taxon>
    </lineage>
</organism>
<feature type="transmembrane region" description="Helical" evidence="1">
    <location>
        <begin position="12"/>
        <end position="36"/>
    </location>
</feature>
<accession>A0A0R2LG21</accession>
<dbReference type="RefSeq" id="WP_057879559.1">
    <property type="nucleotide sequence ID" value="NZ_JQCF01000001.1"/>
</dbReference>
<dbReference type="PATRIC" id="fig|993692.3.peg.143"/>
<comment type="caution">
    <text evidence="2">The sequence shown here is derived from an EMBL/GenBank/DDBJ whole genome shotgun (WGS) entry which is preliminary data.</text>
</comment>
<keyword evidence="1" id="KW-1133">Transmembrane helix</keyword>